<organism evidence="1 2">
    <name type="scientific">Pterulicium gracile</name>
    <dbReference type="NCBI Taxonomy" id="1884261"/>
    <lineage>
        <taxon>Eukaryota</taxon>
        <taxon>Fungi</taxon>
        <taxon>Dikarya</taxon>
        <taxon>Basidiomycota</taxon>
        <taxon>Agaricomycotina</taxon>
        <taxon>Agaricomycetes</taxon>
        <taxon>Agaricomycetidae</taxon>
        <taxon>Agaricales</taxon>
        <taxon>Pleurotineae</taxon>
        <taxon>Pterulaceae</taxon>
        <taxon>Pterulicium</taxon>
    </lineage>
</organism>
<gene>
    <name evidence="1" type="ORF">BDV98DRAFT_343199</name>
</gene>
<keyword evidence="2" id="KW-1185">Reference proteome</keyword>
<name>A0A5C3Q220_9AGAR</name>
<dbReference type="EMBL" id="ML178868">
    <property type="protein sequence ID" value="TFK96022.1"/>
    <property type="molecule type" value="Genomic_DNA"/>
</dbReference>
<reference evidence="1 2" key="1">
    <citation type="journal article" date="2019" name="Nat. Ecol. Evol.">
        <title>Megaphylogeny resolves global patterns of mushroom evolution.</title>
        <authorList>
            <person name="Varga T."/>
            <person name="Krizsan K."/>
            <person name="Foldi C."/>
            <person name="Dima B."/>
            <person name="Sanchez-Garcia M."/>
            <person name="Sanchez-Ramirez S."/>
            <person name="Szollosi G.J."/>
            <person name="Szarkandi J.G."/>
            <person name="Papp V."/>
            <person name="Albert L."/>
            <person name="Andreopoulos W."/>
            <person name="Angelini C."/>
            <person name="Antonin V."/>
            <person name="Barry K.W."/>
            <person name="Bougher N.L."/>
            <person name="Buchanan P."/>
            <person name="Buyck B."/>
            <person name="Bense V."/>
            <person name="Catcheside P."/>
            <person name="Chovatia M."/>
            <person name="Cooper J."/>
            <person name="Damon W."/>
            <person name="Desjardin D."/>
            <person name="Finy P."/>
            <person name="Geml J."/>
            <person name="Haridas S."/>
            <person name="Hughes K."/>
            <person name="Justo A."/>
            <person name="Karasinski D."/>
            <person name="Kautmanova I."/>
            <person name="Kiss B."/>
            <person name="Kocsube S."/>
            <person name="Kotiranta H."/>
            <person name="LaButti K.M."/>
            <person name="Lechner B.E."/>
            <person name="Liimatainen K."/>
            <person name="Lipzen A."/>
            <person name="Lukacs Z."/>
            <person name="Mihaltcheva S."/>
            <person name="Morgado L.N."/>
            <person name="Niskanen T."/>
            <person name="Noordeloos M.E."/>
            <person name="Ohm R.A."/>
            <person name="Ortiz-Santana B."/>
            <person name="Ovrebo C."/>
            <person name="Racz N."/>
            <person name="Riley R."/>
            <person name="Savchenko A."/>
            <person name="Shiryaev A."/>
            <person name="Soop K."/>
            <person name="Spirin V."/>
            <person name="Szebenyi C."/>
            <person name="Tomsovsky M."/>
            <person name="Tulloss R.E."/>
            <person name="Uehling J."/>
            <person name="Grigoriev I.V."/>
            <person name="Vagvolgyi C."/>
            <person name="Papp T."/>
            <person name="Martin F.M."/>
            <person name="Miettinen O."/>
            <person name="Hibbett D.S."/>
            <person name="Nagy L.G."/>
        </authorList>
    </citation>
    <scope>NUCLEOTIDE SEQUENCE [LARGE SCALE GENOMIC DNA]</scope>
    <source>
        <strain evidence="1 2">CBS 309.79</strain>
    </source>
</reference>
<accession>A0A5C3Q220</accession>
<evidence type="ECO:0000313" key="1">
    <source>
        <dbReference type="EMBL" id="TFK96022.1"/>
    </source>
</evidence>
<dbReference type="Proteomes" id="UP000305067">
    <property type="component" value="Unassembled WGS sequence"/>
</dbReference>
<protein>
    <submittedName>
        <fullName evidence="1">Uncharacterized protein</fullName>
    </submittedName>
</protein>
<sequence length="142" mass="16632">MRTRRADSIIDYDSINDYCSWEFLTAFLANWTDIILPDESWADLNYTTGCSVPFQIVFPAAEHWRRILAMSAAWHGGFVYAVVQSTSRQNVGWAMRSLELLLRRRCGSGLIMTIRTLRAWRRERQRRVHVELQVCARHGRLD</sequence>
<dbReference type="OrthoDB" id="5980780at2759"/>
<dbReference type="AlphaFoldDB" id="A0A5C3Q220"/>
<proteinExistence type="predicted"/>
<evidence type="ECO:0000313" key="2">
    <source>
        <dbReference type="Proteomes" id="UP000305067"/>
    </source>
</evidence>